<dbReference type="AlphaFoldDB" id="A0A835V053"/>
<dbReference type="Gene3D" id="3.30.559.10">
    <property type="entry name" value="Chloramphenicol acetyltransferase-like domain"/>
    <property type="match status" value="1"/>
</dbReference>
<dbReference type="OrthoDB" id="782771at2759"/>
<dbReference type="GO" id="GO:0016740">
    <property type="term" value="F:transferase activity"/>
    <property type="evidence" value="ECO:0007669"/>
    <property type="project" value="UniProtKB-KW"/>
</dbReference>
<dbReference type="EMBL" id="JADCNL010000005">
    <property type="protein sequence ID" value="KAG0479963.1"/>
    <property type="molecule type" value="Genomic_DNA"/>
</dbReference>
<name>A0A835V053_VANPL</name>
<dbReference type="InterPro" id="IPR023213">
    <property type="entry name" value="CAT-like_dom_sf"/>
</dbReference>
<comment type="caution">
    <text evidence="2">The sequence shown here is derived from an EMBL/GenBank/DDBJ whole genome shotgun (WGS) entry which is preliminary data.</text>
</comment>
<dbReference type="Proteomes" id="UP000636800">
    <property type="component" value="Chromosome 5"/>
</dbReference>
<keyword evidence="3" id="KW-1185">Reference proteome</keyword>
<gene>
    <name evidence="2" type="ORF">HPP92_010821</name>
</gene>
<reference evidence="2 3" key="1">
    <citation type="journal article" date="2020" name="Nat. Food">
        <title>A phased Vanilla planifolia genome enables genetic improvement of flavour and production.</title>
        <authorList>
            <person name="Hasing T."/>
            <person name="Tang H."/>
            <person name="Brym M."/>
            <person name="Khazi F."/>
            <person name="Huang T."/>
            <person name="Chambers A.H."/>
        </authorList>
    </citation>
    <scope>NUCLEOTIDE SEQUENCE [LARGE SCALE GENOMIC DNA]</scope>
    <source>
        <tissue evidence="2">Leaf</tissue>
    </source>
</reference>
<organism evidence="2 3">
    <name type="scientific">Vanilla planifolia</name>
    <name type="common">Vanilla</name>
    <dbReference type="NCBI Taxonomy" id="51239"/>
    <lineage>
        <taxon>Eukaryota</taxon>
        <taxon>Viridiplantae</taxon>
        <taxon>Streptophyta</taxon>
        <taxon>Embryophyta</taxon>
        <taxon>Tracheophyta</taxon>
        <taxon>Spermatophyta</taxon>
        <taxon>Magnoliopsida</taxon>
        <taxon>Liliopsida</taxon>
        <taxon>Asparagales</taxon>
        <taxon>Orchidaceae</taxon>
        <taxon>Vanilloideae</taxon>
        <taxon>Vanilleae</taxon>
        <taxon>Vanilla</taxon>
    </lineage>
</organism>
<dbReference type="Pfam" id="PF02458">
    <property type="entry name" value="Transferase"/>
    <property type="match status" value="1"/>
</dbReference>
<sequence length="315" mass="35509">MAKAESNSNAQVRIHSRRMVKPFGVNGEIRRPRQLHLNHWDLHYLSGDYIKKCLLFPHNPAMDSSKTIDLLFSSFCRTLDIFYPLAGRFFTTVHHHHTTPFLSIHLDCNDAGAEFIHAATSDLTAEDITSSSTASGAILIPPVVRYLFPLSRAVNHDAYFLPVLAVQVTVLADGSLFLAKSFNHMIGNGFSFWFFNTWSAFCRSAGTAAVVPPTVEKFFLPSTPPPILLNSDKTSEFIYHEVFPTMREGFFCFSRRTVATKSLRFSRTRGVKLQYKCSEWACALGRPQGGMEDMQNWSLVNPRTFNGTTVKRTLC</sequence>
<evidence type="ECO:0000313" key="3">
    <source>
        <dbReference type="Proteomes" id="UP000636800"/>
    </source>
</evidence>
<keyword evidence="1" id="KW-0808">Transferase</keyword>
<protein>
    <submittedName>
        <fullName evidence="2">Uncharacterized protein</fullName>
    </submittedName>
</protein>
<dbReference type="PANTHER" id="PTHR31896">
    <property type="entry name" value="FAMILY REGULATORY PROTEIN, PUTATIVE (AFU_ORTHOLOGUE AFUA_3G14730)-RELATED"/>
    <property type="match status" value="1"/>
</dbReference>
<evidence type="ECO:0000313" key="2">
    <source>
        <dbReference type="EMBL" id="KAG0479963.1"/>
    </source>
</evidence>
<dbReference type="PANTHER" id="PTHR31896:SF12">
    <property type="entry name" value="HXXXD-TYPE ACYL-TRANSFERASE FAMILY PROTEIN"/>
    <property type="match status" value="1"/>
</dbReference>
<proteinExistence type="predicted"/>
<dbReference type="InterPro" id="IPR051283">
    <property type="entry name" value="Sec_Metabolite_Acyltrans"/>
</dbReference>
<evidence type="ECO:0000256" key="1">
    <source>
        <dbReference type="ARBA" id="ARBA00022679"/>
    </source>
</evidence>
<accession>A0A835V053</accession>